<keyword evidence="4" id="KW-0805">Transcription regulation</keyword>
<reference evidence="7 8" key="1">
    <citation type="submission" date="2019-01" db="EMBL/GenBank/DDBJ databases">
        <authorList>
            <consortium name="Pathogen Informatics"/>
        </authorList>
    </citation>
    <scope>NUCLEOTIDE SEQUENCE [LARGE SCALE GENOMIC DNA]</scope>
    <source>
        <strain evidence="7 8">NCTC10138</strain>
    </source>
</reference>
<keyword evidence="3" id="KW-0694">RNA-binding</keyword>
<dbReference type="PANTHER" id="PTHR11078:SF3">
    <property type="entry name" value="ANTITERMINATION NUSB DOMAIN-CONTAINING PROTEIN"/>
    <property type="match status" value="1"/>
</dbReference>
<dbReference type="STRING" id="1278311.GCA_000428705_01528"/>
<evidence type="ECO:0000256" key="5">
    <source>
        <dbReference type="ARBA" id="ARBA00023163"/>
    </source>
</evidence>
<dbReference type="KEGG" id="aaxa:NCTC10138_00986"/>
<keyword evidence="8" id="KW-1185">Reference proteome</keyword>
<proteinExistence type="inferred from homology"/>
<dbReference type="GO" id="GO:0005829">
    <property type="term" value="C:cytosol"/>
    <property type="evidence" value="ECO:0007669"/>
    <property type="project" value="TreeGrafter"/>
</dbReference>
<evidence type="ECO:0000313" key="7">
    <source>
        <dbReference type="EMBL" id="VEU80609.1"/>
    </source>
</evidence>
<keyword evidence="5" id="KW-0804">Transcription</keyword>
<name>A0A449BDT6_HAPAX</name>
<dbReference type="GO" id="GO:0006353">
    <property type="term" value="P:DNA-templated transcription termination"/>
    <property type="evidence" value="ECO:0007669"/>
    <property type="project" value="InterPro"/>
</dbReference>
<dbReference type="InterPro" id="IPR006027">
    <property type="entry name" value="NusB_RsmB_TIM44"/>
</dbReference>
<comment type="similarity">
    <text evidence="1">Belongs to the NusB family.</text>
</comment>
<dbReference type="Gene3D" id="1.10.940.10">
    <property type="entry name" value="NusB-like"/>
    <property type="match status" value="1"/>
</dbReference>
<dbReference type="GO" id="GO:0031564">
    <property type="term" value="P:transcription antitermination"/>
    <property type="evidence" value="ECO:0007669"/>
    <property type="project" value="UniProtKB-KW"/>
</dbReference>
<accession>A0A449BDT6</accession>
<evidence type="ECO:0000256" key="3">
    <source>
        <dbReference type="ARBA" id="ARBA00022884"/>
    </source>
</evidence>
<gene>
    <name evidence="7" type="primary">nusB</name>
    <name evidence="7" type="ORF">NCTC10138_00986</name>
</gene>
<evidence type="ECO:0000259" key="6">
    <source>
        <dbReference type="Pfam" id="PF01029"/>
    </source>
</evidence>
<evidence type="ECO:0000256" key="2">
    <source>
        <dbReference type="ARBA" id="ARBA00022814"/>
    </source>
</evidence>
<keyword evidence="2" id="KW-0889">Transcription antitermination</keyword>
<evidence type="ECO:0000313" key="8">
    <source>
        <dbReference type="Proteomes" id="UP000289841"/>
    </source>
</evidence>
<organism evidence="7 8">
    <name type="scientific">Haploplasma axanthum</name>
    <name type="common">Acholeplasma axanthum</name>
    <dbReference type="NCBI Taxonomy" id="29552"/>
    <lineage>
        <taxon>Bacteria</taxon>
        <taxon>Bacillati</taxon>
        <taxon>Mycoplasmatota</taxon>
        <taxon>Mollicutes</taxon>
        <taxon>Acholeplasmatales</taxon>
        <taxon>Acholeplasmataceae</taxon>
        <taxon>Haploplasma</taxon>
    </lineage>
</organism>
<dbReference type="PANTHER" id="PTHR11078">
    <property type="entry name" value="N UTILIZATION SUBSTANCE PROTEIN B-RELATED"/>
    <property type="match status" value="1"/>
</dbReference>
<dbReference type="GO" id="GO:0003723">
    <property type="term" value="F:RNA binding"/>
    <property type="evidence" value="ECO:0007669"/>
    <property type="project" value="UniProtKB-KW"/>
</dbReference>
<dbReference type="Pfam" id="PF01029">
    <property type="entry name" value="NusB"/>
    <property type="match status" value="1"/>
</dbReference>
<protein>
    <submittedName>
        <fullName evidence="7">N utilization substance protein B homolog</fullName>
    </submittedName>
</protein>
<feature type="domain" description="NusB/RsmB/TIM44" evidence="6">
    <location>
        <begin position="24"/>
        <end position="121"/>
    </location>
</feature>
<dbReference type="SUPFAM" id="SSF48013">
    <property type="entry name" value="NusB-like"/>
    <property type="match status" value="1"/>
</dbReference>
<sequence>MEKNLKNMREDLINYLYQKDLLSLEDLEIEDLETYEAFNDINNKLNEIDDIISANLFNYSIDRLSYIDRAIIRLATYELKFSDVAPAVIINEAIKLTKKYSDLDDEKQHKFNNKVIDNINKSLRGWFFAKSNFDSKSINLYN</sequence>
<evidence type="ECO:0000256" key="4">
    <source>
        <dbReference type="ARBA" id="ARBA00023015"/>
    </source>
</evidence>
<dbReference type="AlphaFoldDB" id="A0A449BDT6"/>
<dbReference type="InterPro" id="IPR011605">
    <property type="entry name" value="NusB_fam"/>
</dbReference>
<dbReference type="InterPro" id="IPR035926">
    <property type="entry name" value="NusB-like_sf"/>
</dbReference>
<dbReference type="EMBL" id="LR215048">
    <property type="protein sequence ID" value="VEU80609.1"/>
    <property type="molecule type" value="Genomic_DNA"/>
</dbReference>
<dbReference type="Proteomes" id="UP000289841">
    <property type="component" value="Chromosome"/>
</dbReference>
<evidence type="ECO:0000256" key="1">
    <source>
        <dbReference type="ARBA" id="ARBA00005952"/>
    </source>
</evidence>